<reference evidence="12" key="1">
    <citation type="submission" date="2023-07" db="EMBL/GenBank/DDBJ databases">
        <authorList>
            <consortium name="CYATHOMIX"/>
        </authorList>
    </citation>
    <scope>NUCLEOTIDE SEQUENCE</scope>
    <source>
        <strain evidence="12">N/A</strain>
    </source>
</reference>
<proteinExistence type="predicted"/>
<dbReference type="SUPFAM" id="SSF50044">
    <property type="entry name" value="SH3-domain"/>
    <property type="match status" value="2"/>
</dbReference>
<feature type="domain" description="Phorbol-ester/DAG-type" evidence="11">
    <location>
        <begin position="575"/>
        <end position="625"/>
    </location>
</feature>
<dbReference type="InterPro" id="IPR001452">
    <property type="entry name" value="SH3_domain"/>
</dbReference>
<dbReference type="PANTHER" id="PTHR45818">
    <property type="entry name" value="PROTEIN VAV"/>
    <property type="match status" value="1"/>
</dbReference>
<evidence type="ECO:0000259" key="8">
    <source>
        <dbReference type="PROSITE" id="PS50002"/>
    </source>
</evidence>
<organism evidence="12 13">
    <name type="scientific">Cylicocyclus nassatus</name>
    <name type="common">Nematode worm</name>
    <dbReference type="NCBI Taxonomy" id="53992"/>
    <lineage>
        <taxon>Eukaryota</taxon>
        <taxon>Metazoa</taxon>
        <taxon>Ecdysozoa</taxon>
        <taxon>Nematoda</taxon>
        <taxon>Chromadorea</taxon>
        <taxon>Rhabditida</taxon>
        <taxon>Rhabditina</taxon>
        <taxon>Rhabditomorpha</taxon>
        <taxon>Strongyloidea</taxon>
        <taxon>Strongylidae</taxon>
        <taxon>Cylicocyclus</taxon>
    </lineage>
</organism>
<dbReference type="GO" id="GO:0008830">
    <property type="term" value="F:dTDP-4-dehydrorhamnose 3,5-epimerase activity"/>
    <property type="evidence" value="ECO:0007669"/>
    <property type="project" value="InterPro"/>
</dbReference>
<evidence type="ECO:0000259" key="10">
    <source>
        <dbReference type="PROSITE" id="PS50021"/>
    </source>
</evidence>
<dbReference type="InterPro" id="IPR000219">
    <property type="entry name" value="DH_dom"/>
</dbReference>
<dbReference type="SUPFAM" id="SSF47576">
    <property type="entry name" value="Calponin-homology domain, CH-domain"/>
    <property type="match status" value="1"/>
</dbReference>
<dbReference type="InterPro" id="IPR002219">
    <property type="entry name" value="PKC_DAG/PE"/>
</dbReference>
<dbReference type="SMART" id="SM00325">
    <property type="entry name" value="RhoGEF"/>
    <property type="match status" value="1"/>
</dbReference>
<evidence type="ECO:0000256" key="6">
    <source>
        <dbReference type="PROSITE-ProRule" id="PRU00192"/>
    </source>
</evidence>
<dbReference type="InterPro" id="IPR035899">
    <property type="entry name" value="DBL_dom_sf"/>
</dbReference>
<dbReference type="GO" id="GO:0016477">
    <property type="term" value="P:cell migration"/>
    <property type="evidence" value="ECO:0007669"/>
    <property type="project" value="TreeGrafter"/>
</dbReference>
<dbReference type="Gene3D" id="3.30.505.10">
    <property type="entry name" value="SH2 domain"/>
    <property type="match status" value="1"/>
</dbReference>
<dbReference type="CDD" id="cd00438">
    <property type="entry name" value="cupin_RmlC"/>
    <property type="match status" value="1"/>
</dbReference>
<dbReference type="Proteomes" id="UP001176961">
    <property type="component" value="Unassembled WGS sequence"/>
</dbReference>
<dbReference type="PROSITE" id="PS50001">
    <property type="entry name" value="SH2"/>
    <property type="match status" value="1"/>
</dbReference>
<dbReference type="CDD" id="cd20810">
    <property type="entry name" value="C1_VAV"/>
    <property type="match status" value="1"/>
</dbReference>
<dbReference type="SUPFAM" id="SSF50729">
    <property type="entry name" value="PH domain-like"/>
    <property type="match status" value="1"/>
</dbReference>
<evidence type="ECO:0000313" key="13">
    <source>
        <dbReference type="Proteomes" id="UP001176961"/>
    </source>
</evidence>
<dbReference type="InterPro" id="IPR001715">
    <property type="entry name" value="CH_dom"/>
</dbReference>
<dbReference type="Gene3D" id="2.30.30.40">
    <property type="entry name" value="SH3 Domains"/>
    <property type="match status" value="1"/>
</dbReference>
<dbReference type="PROSITE" id="PS50021">
    <property type="entry name" value="CH"/>
    <property type="match status" value="1"/>
</dbReference>
<dbReference type="SMART" id="SM00109">
    <property type="entry name" value="C1"/>
    <property type="match status" value="1"/>
</dbReference>
<keyword evidence="3" id="KW-0863">Zinc-finger</keyword>
<dbReference type="NCBIfam" id="TIGR01221">
    <property type="entry name" value="rmlC"/>
    <property type="match status" value="1"/>
</dbReference>
<dbReference type="InterPro" id="IPR055251">
    <property type="entry name" value="SOS1_NGEF_PH"/>
</dbReference>
<dbReference type="InterPro" id="IPR036860">
    <property type="entry name" value="SH2_dom_sf"/>
</dbReference>
<dbReference type="InterPro" id="IPR011993">
    <property type="entry name" value="PH-like_dom_sf"/>
</dbReference>
<dbReference type="Pfam" id="PF00017">
    <property type="entry name" value="SH2"/>
    <property type="match status" value="1"/>
</dbReference>
<dbReference type="PROSITE" id="PS50010">
    <property type="entry name" value="DH_2"/>
    <property type="match status" value="1"/>
</dbReference>
<dbReference type="PRINTS" id="PR00401">
    <property type="entry name" value="SH2DOMAIN"/>
</dbReference>
<comment type="caution">
    <text evidence="12">The sequence shown here is derived from an EMBL/GenBank/DDBJ whole genome shotgun (WGS) entry which is preliminary data.</text>
</comment>
<keyword evidence="1 6" id="KW-0728">SH3 domain</keyword>
<keyword evidence="4 5" id="KW-0727">SH2 domain</keyword>
<gene>
    <name evidence="12" type="ORF">CYNAS_LOCUS22282</name>
</gene>
<name>A0AA36HGD1_CYLNA</name>
<dbReference type="InterPro" id="IPR036872">
    <property type="entry name" value="CH_dom_sf"/>
</dbReference>
<keyword evidence="2" id="KW-0344">Guanine-nucleotide releasing factor</keyword>
<accession>A0AA36HGD1</accession>
<dbReference type="Gene3D" id="1.10.418.10">
    <property type="entry name" value="Calponin-like domain"/>
    <property type="match status" value="1"/>
</dbReference>
<feature type="domain" description="Calponin-homology (CH)" evidence="10">
    <location>
        <begin position="7"/>
        <end position="122"/>
    </location>
</feature>
<dbReference type="CDD" id="cd00174">
    <property type="entry name" value="SH3"/>
    <property type="match status" value="1"/>
</dbReference>
<dbReference type="Pfam" id="PF00130">
    <property type="entry name" value="C1_1"/>
    <property type="match status" value="1"/>
</dbReference>
<dbReference type="SUPFAM" id="SSF48065">
    <property type="entry name" value="DBL homology domain (DH-domain)"/>
    <property type="match status" value="1"/>
</dbReference>
<feature type="domain" description="DH" evidence="9">
    <location>
        <begin position="215"/>
        <end position="410"/>
    </location>
</feature>
<dbReference type="Gene3D" id="2.30.29.30">
    <property type="entry name" value="Pleckstrin-homology domain (PH domain)/Phosphotyrosine-binding domain (PTB)"/>
    <property type="match status" value="1"/>
</dbReference>
<keyword evidence="13" id="KW-1185">Reference proteome</keyword>
<dbReference type="Gene3D" id="1.20.900.10">
    <property type="entry name" value="Dbl homology (DH) domain"/>
    <property type="match status" value="1"/>
</dbReference>
<dbReference type="Gene3D" id="2.60.120.10">
    <property type="entry name" value="Jelly Rolls"/>
    <property type="match status" value="1"/>
</dbReference>
<dbReference type="InterPro" id="IPR000888">
    <property type="entry name" value="RmlC-like"/>
</dbReference>
<dbReference type="PROSITE" id="PS50081">
    <property type="entry name" value="ZF_DAG_PE_2"/>
    <property type="match status" value="1"/>
</dbReference>
<dbReference type="SUPFAM" id="SSF51182">
    <property type="entry name" value="RmlC-like cupins"/>
    <property type="match status" value="1"/>
</dbReference>
<dbReference type="InterPro" id="IPR000980">
    <property type="entry name" value="SH2"/>
</dbReference>
<dbReference type="Pfam" id="PF00307">
    <property type="entry name" value="CH"/>
    <property type="match status" value="1"/>
</dbReference>
<dbReference type="EMBL" id="CATQJL010000326">
    <property type="protein sequence ID" value="CAJ0610299.1"/>
    <property type="molecule type" value="Genomic_DNA"/>
</dbReference>
<sequence length="1185" mass="135265">MSTLEGNELWKECVRWMVDMGVLDSRVAPRSSMLDFATMLRDGVLLCRLLNELAPNCIEEKEIQRRQHMSEFTCHKNICLFLGACKTVFNLKQEQMFEAWELFRLQDFAKVLSMLSMLSHSEPALRKNIKPFPSESTSSTSINVPLRICPPPEEEAIYRSLQDDVEKVDLDAAIYDISPTKSDEEEPQFIYDHIVCRKDSQRKQDAWSSFTPSSKREHCMKELLDTEQNYVEKALNMIINKFYEPLQKVVREADHKIIFMNIMTLWNLHHSFHSDLRHAILKTLGLSQSSEGRPNSLLGRTIGDVFLQHKDKFIAYGPYCMGLGESRARILDLEKNDPAIKNKIYECTASVNDNQFKLQDLLCLPMQRVLKYHILLSEMIKSTPIDAPDRKSLELAKEAMDDVNSYVNEMKRDNETRQLISEVQNSITELTMPEDVTLMDYGRLNADGEVRLSESTSQQFGKMKTRHVFIFDKVLIICKANRNNTYTYKAAYIVSELHPSLDNPMPDGKMGTISRKITSANQHLLYLIREERACTQESVRHLTLAFKVLQQREKWLHHFELARNNVIPEEVGGTGHKVHYKSFKVDIPHKCSVCDKFLKGLFFQGYKCENCGGLLHKACIALRPCAGRRHTTSVSHSSSFTNGTHFRHSSFGLSSGDQVIALTRSSSADHGFLMFDKDDIIEIIQNHGNGTFTGCLLNDRQCVGLVRSEHVRRVRTNSVQGMCSPLDSPVGVRVDRKESTVLPKRMGNGMTPAPQQDYVNTEVSLQPWYMGDLERADSEAKLRGTPNGTFLVRYSKNRHSYVISISYEGEVKHTVVEQRDSIFYLDEGYVFNSIVELVNYYRENNLCESFNSLNTTLKNAYRTCKLFRVIHDFDATEPKFLTLRKGDRLTLVDVIGEDRGWWKGQIADRIGFFPLSYCIDAKAVVKPVASSQQISILLYLPVSCLFSFLSTSCFSITDECANWINVQMQVLLINAAGLRSYLRLLIPCRKRSFYMSVPNVTKRVKVEIETVDKIPDLKVIKPKVFPDDRGYFVETYNETEWATELGFKEVFQQDNHSYSKYGVLRGLHAQPGMGKLVSVITGEIFDVAVDVRPGSATYGQWHGVILNGANKHAFWLPDGFAHGFQCLSPEGAHVTYKCTGVYNPSTEYGIDPFDKDINVNWPLTDNVIVSDRDRSHKSFAEHRSS</sequence>
<evidence type="ECO:0000259" key="7">
    <source>
        <dbReference type="PROSITE" id="PS50001"/>
    </source>
</evidence>
<dbReference type="Pfam" id="PF00621">
    <property type="entry name" value="RhoGEF"/>
    <property type="match status" value="1"/>
</dbReference>
<dbReference type="Pfam" id="PF00908">
    <property type="entry name" value="dTDP_sugar_isom"/>
    <property type="match status" value="1"/>
</dbReference>
<dbReference type="SMART" id="SM00252">
    <property type="entry name" value="SH2"/>
    <property type="match status" value="1"/>
</dbReference>
<keyword evidence="3" id="KW-0479">Metal-binding</keyword>
<dbReference type="PROSITE" id="PS50002">
    <property type="entry name" value="SH3"/>
    <property type="match status" value="1"/>
</dbReference>
<dbReference type="CDD" id="cd00160">
    <property type="entry name" value="RhoGEF"/>
    <property type="match status" value="1"/>
</dbReference>
<dbReference type="GO" id="GO:0005737">
    <property type="term" value="C:cytoplasm"/>
    <property type="evidence" value="ECO:0007669"/>
    <property type="project" value="TreeGrafter"/>
</dbReference>
<dbReference type="CDD" id="cd21201">
    <property type="entry name" value="CH_VAV"/>
    <property type="match status" value="1"/>
</dbReference>
<dbReference type="SMART" id="SM00033">
    <property type="entry name" value="CH"/>
    <property type="match status" value="1"/>
</dbReference>
<evidence type="ECO:0000256" key="5">
    <source>
        <dbReference type="PROSITE-ProRule" id="PRU00191"/>
    </source>
</evidence>
<dbReference type="InterPro" id="IPR014710">
    <property type="entry name" value="RmlC-like_jellyroll"/>
</dbReference>
<dbReference type="SMART" id="SM00326">
    <property type="entry name" value="SH3"/>
    <property type="match status" value="2"/>
</dbReference>
<feature type="domain" description="SH2" evidence="7">
    <location>
        <begin position="768"/>
        <end position="857"/>
    </location>
</feature>
<evidence type="ECO:0000259" key="11">
    <source>
        <dbReference type="PROSITE" id="PS50081"/>
    </source>
</evidence>
<evidence type="ECO:0000256" key="4">
    <source>
        <dbReference type="ARBA" id="ARBA00022999"/>
    </source>
</evidence>
<dbReference type="AlphaFoldDB" id="A0AA36HGD1"/>
<dbReference type="GO" id="GO:0005085">
    <property type="term" value="F:guanyl-nucleotide exchange factor activity"/>
    <property type="evidence" value="ECO:0007669"/>
    <property type="project" value="UniProtKB-KW"/>
</dbReference>
<dbReference type="PANTHER" id="PTHR45818:SF3">
    <property type="entry name" value="PROTEIN VAV"/>
    <property type="match status" value="1"/>
</dbReference>
<evidence type="ECO:0000313" key="12">
    <source>
        <dbReference type="EMBL" id="CAJ0610299.1"/>
    </source>
</evidence>
<dbReference type="InterPro" id="IPR036028">
    <property type="entry name" value="SH3-like_dom_sf"/>
</dbReference>
<protein>
    <submittedName>
        <fullName evidence="12">Uncharacterized protein</fullName>
    </submittedName>
</protein>
<feature type="domain" description="SH3" evidence="8">
    <location>
        <begin position="862"/>
        <end position="923"/>
    </location>
</feature>
<evidence type="ECO:0000256" key="1">
    <source>
        <dbReference type="ARBA" id="ARBA00022443"/>
    </source>
</evidence>
<dbReference type="Pfam" id="PF00018">
    <property type="entry name" value="SH3_1"/>
    <property type="match status" value="1"/>
</dbReference>
<dbReference type="SUPFAM" id="SSF55550">
    <property type="entry name" value="SH2 domain"/>
    <property type="match status" value="1"/>
</dbReference>
<evidence type="ECO:0000259" key="9">
    <source>
        <dbReference type="PROSITE" id="PS50010"/>
    </source>
</evidence>
<evidence type="ECO:0000256" key="3">
    <source>
        <dbReference type="ARBA" id="ARBA00022771"/>
    </source>
</evidence>
<evidence type="ECO:0000256" key="2">
    <source>
        <dbReference type="ARBA" id="ARBA00022658"/>
    </source>
</evidence>
<dbReference type="GO" id="GO:0008270">
    <property type="term" value="F:zinc ion binding"/>
    <property type="evidence" value="ECO:0007669"/>
    <property type="project" value="UniProtKB-KW"/>
</dbReference>
<dbReference type="InterPro" id="IPR011051">
    <property type="entry name" value="RmlC_Cupin_sf"/>
</dbReference>
<dbReference type="Pfam" id="PF22697">
    <property type="entry name" value="SOS1_NGEF_PH"/>
    <property type="match status" value="1"/>
</dbReference>
<keyword evidence="3" id="KW-0862">Zinc</keyword>
<dbReference type="Gene3D" id="3.30.60.20">
    <property type="match status" value="1"/>
</dbReference>